<dbReference type="Gene3D" id="3.40.630.30">
    <property type="match status" value="1"/>
</dbReference>
<evidence type="ECO:0000313" key="1">
    <source>
        <dbReference type="EMBL" id="MFC0272569.1"/>
    </source>
</evidence>
<protein>
    <recommendedName>
        <fullName evidence="3">GNAT family N-acetyltransferase</fullName>
    </recommendedName>
</protein>
<dbReference type="RefSeq" id="WP_378935023.1">
    <property type="nucleotide sequence ID" value="NZ_JBHLVO010000011.1"/>
</dbReference>
<evidence type="ECO:0000313" key="2">
    <source>
        <dbReference type="Proteomes" id="UP001589854"/>
    </source>
</evidence>
<comment type="caution">
    <text evidence="1">The sequence shown here is derived from an EMBL/GenBank/DDBJ whole genome shotgun (WGS) entry which is preliminary data.</text>
</comment>
<dbReference type="EMBL" id="JBHLVO010000011">
    <property type="protein sequence ID" value="MFC0272569.1"/>
    <property type="molecule type" value="Genomic_DNA"/>
</dbReference>
<gene>
    <name evidence="1" type="ORF">ACFFIX_14120</name>
</gene>
<evidence type="ECO:0008006" key="3">
    <source>
        <dbReference type="Google" id="ProtNLM"/>
    </source>
</evidence>
<name>A0ABV6GFV0_9BACI</name>
<sequence>MVSSFALLQDNRTDDPEELKEVLEELEFQVFRMQDNLKEIAKRSKVLGIDQTKEDKWVIVYTSEDENSCKIMLNDCESSYKGQWDFSIHATFTDQNSIHIGDIKGPANKGFGSICIDYLKEVAKGQNIPVITGDIAERDWNHVDRLVHFYEKHDFEVEIDYDEKAGEIVWRA</sequence>
<reference evidence="1 2" key="1">
    <citation type="submission" date="2024-09" db="EMBL/GenBank/DDBJ databases">
        <authorList>
            <person name="Sun Q."/>
            <person name="Mori K."/>
        </authorList>
    </citation>
    <scope>NUCLEOTIDE SEQUENCE [LARGE SCALE GENOMIC DNA]</scope>
    <source>
        <strain evidence="1 2">CCM 7228</strain>
    </source>
</reference>
<accession>A0ABV6GFV0</accession>
<keyword evidence="2" id="KW-1185">Reference proteome</keyword>
<dbReference type="Proteomes" id="UP001589854">
    <property type="component" value="Unassembled WGS sequence"/>
</dbReference>
<proteinExistence type="predicted"/>
<organism evidence="1 2">
    <name type="scientific">Metabacillus herbersteinensis</name>
    <dbReference type="NCBI Taxonomy" id="283816"/>
    <lineage>
        <taxon>Bacteria</taxon>
        <taxon>Bacillati</taxon>
        <taxon>Bacillota</taxon>
        <taxon>Bacilli</taxon>
        <taxon>Bacillales</taxon>
        <taxon>Bacillaceae</taxon>
        <taxon>Metabacillus</taxon>
    </lineage>
</organism>